<evidence type="ECO:0000256" key="6">
    <source>
        <dbReference type="ARBA" id="ARBA00023163"/>
    </source>
</evidence>
<keyword evidence="12" id="KW-1185">Reference proteome</keyword>
<dbReference type="STRING" id="329046.A0A1Y2CE19"/>
<dbReference type="InterPro" id="IPR036322">
    <property type="entry name" value="WD40_repeat_dom_sf"/>
</dbReference>
<dbReference type="PROSITE" id="PS00678">
    <property type="entry name" value="WD_REPEATS_1"/>
    <property type="match status" value="1"/>
</dbReference>
<dbReference type="InterPro" id="IPR006594">
    <property type="entry name" value="LisH"/>
</dbReference>
<dbReference type="PANTHER" id="PTHR19879:SF1">
    <property type="entry name" value="CANNONBALL-RELATED"/>
    <property type="match status" value="1"/>
</dbReference>
<name>A0A1Y2CE19_9FUNG</name>
<evidence type="ECO:0000256" key="5">
    <source>
        <dbReference type="ARBA" id="ARBA00023015"/>
    </source>
</evidence>
<organism evidence="11 12">
    <name type="scientific">Rhizoclosmatium globosum</name>
    <dbReference type="NCBI Taxonomy" id="329046"/>
    <lineage>
        <taxon>Eukaryota</taxon>
        <taxon>Fungi</taxon>
        <taxon>Fungi incertae sedis</taxon>
        <taxon>Chytridiomycota</taxon>
        <taxon>Chytridiomycota incertae sedis</taxon>
        <taxon>Chytridiomycetes</taxon>
        <taxon>Chytridiales</taxon>
        <taxon>Chytriomycetaceae</taxon>
        <taxon>Rhizoclosmatium</taxon>
    </lineage>
</organism>
<dbReference type="SMART" id="SM00320">
    <property type="entry name" value="WD40"/>
    <property type="match status" value="6"/>
</dbReference>
<dbReference type="SMART" id="SM00667">
    <property type="entry name" value="LisH"/>
    <property type="match status" value="1"/>
</dbReference>
<evidence type="ECO:0000256" key="1">
    <source>
        <dbReference type="ARBA" id="ARBA00004123"/>
    </source>
</evidence>
<dbReference type="InterPro" id="IPR037264">
    <property type="entry name" value="TFIID_NTD2_sf"/>
</dbReference>
<feature type="compositionally biased region" description="Basic and acidic residues" evidence="9">
    <location>
        <begin position="282"/>
        <end position="293"/>
    </location>
</feature>
<feature type="repeat" description="WD" evidence="8">
    <location>
        <begin position="562"/>
        <end position="594"/>
    </location>
</feature>
<evidence type="ECO:0000313" key="11">
    <source>
        <dbReference type="EMBL" id="ORY45310.1"/>
    </source>
</evidence>
<dbReference type="GO" id="GO:0006367">
    <property type="term" value="P:transcription initiation at RNA polymerase II promoter"/>
    <property type="evidence" value="ECO:0007669"/>
    <property type="project" value="TreeGrafter"/>
</dbReference>
<comment type="similarity">
    <text evidence="2">Belongs to the WD repeat TAF5 family.</text>
</comment>
<dbReference type="Pfam" id="PF00400">
    <property type="entry name" value="WD40"/>
    <property type="match status" value="5"/>
</dbReference>
<dbReference type="EMBL" id="MCGO01000020">
    <property type="protein sequence ID" value="ORY45310.1"/>
    <property type="molecule type" value="Genomic_DNA"/>
</dbReference>
<dbReference type="SUPFAM" id="SSF50978">
    <property type="entry name" value="WD40 repeat-like"/>
    <property type="match status" value="1"/>
</dbReference>
<dbReference type="CDD" id="cd08044">
    <property type="entry name" value="TAF5_NTD2"/>
    <property type="match status" value="1"/>
</dbReference>
<comment type="caution">
    <text evidence="11">The sequence shown here is derived from an EMBL/GenBank/DDBJ whole genome shotgun (WGS) entry which is preliminary data.</text>
</comment>
<dbReference type="PROSITE" id="PS50082">
    <property type="entry name" value="WD_REPEATS_2"/>
    <property type="match status" value="5"/>
</dbReference>
<evidence type="ECO:0000259" key="10">
    <source>
        <dbReference type="Pfam" id="PF04494"/>
    </source>
</evidence>
<evidence type="ECO:0000256" key="9">
    <source>
        <dbReference type="SAM" id="MobiDB-lite"/>
    </source>
</evidence>
<accession>A0A1Y2CE19</accession>
<dbReference type="Proteomes" id="UP000193642">
    <property type="component" value="Unassembled WGS sequence"/>
</dbReference>
<dbReference type="InterPro" id="IPR020472">
    <property type="entry name" value="WD40_PAC1"/>
</dbReference>
<keyword evidence="5" id="KW-0805">Transcription regulation</keyword>
<dbReference type="Gene3D" id="2.130.10.10">
    <property type="entry name" value="YVTN repeat-like/Quinoprotein amine dehydrogenase"/>
    <property type="match status" value="2"/>
</dbReference>
<feature type="domain" description="TFIID subunit TAF5 NTD2" evidence="10">
    <location>
        <begin position="79"/>
        <end position="207"/>
    </location>
</feature>
<dbReference type="PROSITE" id="PS50896">
    <property type="entry name" value="LISH"/>
    <property type="match status" value="1"/>
</dbReference>
<dbReference type="SUPFAM" id="SSF160897">
    <property type="entry name" value="Taf5 N-terminal domain-like"/>
    <property type="match status" value="1"/>
</dbReference>
<dbReference type="CDD" id="cd00200">
    <property type="entry name" value="WD40"/>
    <property type="match status" value="1"/>
</dbReference>
<dbReference type="InterPro" id="IPR019775">
    <property type="entry name" value="WD40_repeat_CS"/>
</dbReference>
<proteinExistence type="inferred from homology"/>
<dbReference type="PANTHER" id="PTHR19879">
    <property type="entry name" value="TRANSCRIPTION INITIATION FACTOR TFIID"/>
    <property type="match status" value="1"/>
</dbReference>
<dbReference type="InterPro" id="IPR015943">
    <property type="entry name" value="WD40/YVTN_repeat-like_dom_sf"/>
</dbReference>
<keyword evidence="3 8" id="KW-0853">WD repeat</keyword>
<evidence type="ECO:0000313" key="12">
    <source>
        <dbReference type="Proteomes" id="UP000193642"/>
    </source>
</evidence>
<feature type="region of interest" description="Disordered" evidence="9">
    <location>
        <begin position="31"/>
        <end position="61"/>
    </location>
</feature>
<evidence type="ECO:0000256" key="7">
    <source>
        <dbReference type="ARBA" id="ARBA00023242"/>
    </source>
</evidence>
<feature type="repeat" description="WD" evidence="8">
    <location>
        <begin position="394"/>
        <end position="435"/>
    </location>
</feature>
<dbReference type="InterPro" id="IPR007582">
    <property type="entry name" value="TFIID_NTD2"/>
</dbReference>
<evidence type="ECO:0000256" key="8">
    <source>
        <dbReference type="PROSITE-ProRule" id="PRU00221"/>
    </source>
</evidence>
<dbReference type="GO" id="GO:0005669">
    <property type="term" value="C:transcription factor TFIID complex"/>
    <property type="evidence" value="ECO:0007669"/>
    <property type="project" value="TreeGrafter"/>
</dbReference>
<dbReference type="Pfam" id="PF04494">
    <property type="entry name" value="TFIID_NTD2"/>
    <property type="match status" value="1"/>
</dbReference>
<sequence>MQHAPTKDATSEDVDRIVAAYLRERGYKHTEAAFADEAKPPTTSTSASKRGRPNDDGVGAVDEASIPDFLLYYSETEANNPNAYEHSYARLGRWVKDSLEKYRPELSTVLFPLFAHAYLDLVSRSMGEQARHFMDTYRKEHMDMHSHDVTRLASITTPDQVKSNELAVQFMSNRYTVRMSRYAFELLLSFLQDNKFMLLTRLLNRHVTIRVDNERAPGDVEEGVGLVGLKPAQLDEHNNQPVKLGSLPADPWLVHELEWWLRDDKFEGEPQSAELRKLIKREGAEDAPHRDDVPQPPPKFSDVKKETEALKEALAQLSKKNVAPTSPSICCYTFHNTYDTMTCLTSSSDNSLVMAGFSESILKVWSLKGEKLKTATLGASKEISWSKEEESKKLIGHSGPVYNCRISSDNKFAVSCSEDTTVRLWSLETFSNLVVYKGHNYPVWDVDLASNDVYFASCGFDRTARMWRTDMTTPVRMFVGHESDVDCVKFHPNSNYLASGASDGEVRLWSIQKGTSARILRSHTAPVMALAFSADGKLLATAGEDKMVKLWDLGSGKLMKNLTGHTDTVYSLAFNADGSMLASGGADNSVVVWNPRNLEDGGVTVVPPNADVGVSGLGKSKTHTSPEMVGRFFTKRTPIFNVNYTKSNVLLAFGPFLSS</sequence>
<keyword evidence="4" id="KW-0677">Repeat</keyword>
<dbReference type="Pfam" id="PF08513">
    <property type="entry name" value="LisH"/>
    <property type="match status" value="1"/>
</dbReference>
<gene>
    <name evidence="11" type="ORF">BCR33DRAFT_716595</name>
</gene>
<dbReference type="InterPro" id="IPR001680">
    <property type="entry name" value="WD40_rpt"/>
</dbReference>
<comment type="subcellular location">
    <subcellularLocation>
        <location evidence="1">Nucleus</location>
    </subcellularLocation>
</comment>
<dbReference type="OrthoDB" id="10266330at2759"/>
<evidence type="ECO:0000256" key="2">
    <source>
        <dbReference type="ARBA" id="ARBA00009435"/>
    </source>
</evidence>
<keyword evidence="7" id="KW-0539">Nucleus</keyword>
<dbReference type="PRINTS" id="PR00320">
    <property type="entry name" value="GPROTEINBRPT"/>
</dbReference>
<reference evidence="11 12" key="1">
    <citation type="submission" date="2016-07" db="EMBL/GenBank/DDBJ databases">
        <title>Pervasive Adenine N6-methylation of Active Genes in Fungi.</title>
        <authorList>
            <consortium name="DOE Joint Genome Institute"/>
            <person name="Mondo S.J."/>
            <person name="Dannebaum R.O."/>
            <person name="Kuo R.C."/>
            <person name="Labutti K."/>
            <person name="Haridas S."/>
            <person name="Kuo A."/>
            <person name="Salamov A."/>
            <person name="Ahrendt S.R."/>
            <person name="Lipzen A."/>
            <person name="Sullivan W."/>
            <person name="Andreopoulos W.B."/>
            <person name="Clum A."/>
            <person name="Lindquist E."/>
            <person name="Daum C."/>
            <person name="Ramamoorthy G.K."/>
            <person name="Gryganskyi A."/>
            <person name="Culley D."/>
            <person name="Magnuson J.K."/>
            <person name="James T.Y."/>
            <person name="O'Malley M.A."/>
            <person name="Stajich J.E."/>
            <person name="Spatafora J.W."/>
            <person name="Visel A."/>
            <person name="Grigoriev I.V."/>
        </authorList>
    </citation>
    <scope>NUCLEOTIDE SEQUENCE [LARGE SCALE GENOMIC DNA]</scope>
    <source>
        <strain evidence="11 12">JEL800</strain>
    </source>
</reference>
<dbReference type="Gene3D" id="1.25.40.500">
    <property type="entry name" value="TFIID subunit TAF5, NTD2 domain"/>
    <property type="match status" value="1"/>
</dbReference>
<protein>
    <submittedName>
        <fullName evidence="11">WD40 repeat-like protein</fullName>
    </submittedName>
</protein>
<evidence type="ECO:0000256" key="4">
    <source>
        <dbReference type="ARBA" id="ARBA00022737"/>
    </source>
</evidence>
<dbReference type="AlphaFoldDB" id="A0A1Y2CE19"/>
<evidence type="ECO:0000256" key="3">
    <source>
        <dbReference type="ARBA" id="ARBA00022574"/>
    </source>
</evidence>
<dbReference type="PROSITE" id="PS50294">
    <property type="entry name" value="WD_REPEATS_REGION"/>
    <property type="match status" value="4"/>
</dbReference>
<dbReference type="GO" id="GO:0016251">
    <property type="term" value="F:RNA polymerase II general transcription initiation factor activity"/>
    <property type="evidence" value="ECO:0007669"/>
    <property type="project" value="TreeGrafter"/>
</dbReference>
<feature type="repeat" description="WD" evidence="8">
    <location>
        <begin position="520"/>
        <end position="561"/>
    </location>
</feature>
<feature type="region of interest" description="Disordered" evidence="9">
    <location>
        <begin position="282"/>
        <end position="301"/>
    </location>
</feature>
<feature type="repeat" description="WD" evidence="8">
    <location>
        <begin position="478"/>
        <end position="519"/>
    </location>
</feature>
<feature type="repeat" description="WD" evidence="8">
    <location>
        <begin position="436"/>
        <end position="477"/>
    </location>
</feature>
<keyword evidence="6" id="KW-0804">Transcription</keyword>